<reference evidence="1" key="1">
    <citation type="journal article" date="2014" name="Front. Microbiol.">
        <title>High frequency of phylogenetically diverse reductive dehalogenase-homologous genes in deep subseafloor sedimentary metagenomes.</title>
        <authorList>
            <person name="Kawai M."/>
            <person name="Futagami T."/>
            <person name="Toyoda A."/>
            <person name="Takaki Y."/>
            <person name="Nishi S."/>
            <person name="Hori S."/>
            <person name="Arai W."/>
            <person name="Tsubouchi T."/>
            <person name="Morono Y."/>
            <person name="Uchiyama I."/>
            <person name="Ito T."/>
            <person name="Fujiyama A."/>
            <person name="Inagaki F."/>
            <person name="Takami H."/>
        </authorList>
    </citation>
    <scope>NUCLEOTIDE SEQUENCE</scope>
    <source>
        <strain evidence="1">Expedition CK06-06</strain>
    </source>
</reference>
<protein>
    <submittedName>
        <fullName evidence="1">Uncharacterized protein</fullName>
    </submittedName>
</protein>
<evidence type="ECO:0000313" key="1">
    <source>
        <dbReference type="EMBL" id="GAH26010.1"/>
    </source>
</evidence>
<feature type="non-terminal residue" evidence="1">
    <location>
        <position position="64"/>
    </location>
</feature>
<sequence length="64" mass="6747">TYYQVGGTPISHLVLSSTGTNTHAEIDTLLSSLDSSTDTLRTDVTNLETSTSTLEGDLISEISS</sequence>
<gene>
    <name evidence="1" type="ORF">S01H4_66693</name>
</gene>
<accession>X1F0C4</accession>
<dbReference type="EMBL" id="BART01041453">
    <property type="protein sequence ID" value="GAH26010.1"/>
    <property type="molecule type" value="Genomic_DNA"/>
</dbReference>
<proteinExistence type="predicted"/>
<feature type="non-terminal residue" evidence="1">
    <location>
        <position position="1"/>
    </location>
</feature>
<dbReference type="AlphaFoldDB" id="X1F0C4"/>
<name>X1F0C4_9ZZZZ</name>
<organism evidence="1">
    <name type="scientific">marine sediment metagenome</name>
    <dbReference type="NCBI Taxonomy" id="412755"/>
    <lineage>
        <taxon>unclassified sequences</taxon>
        <taxon>metagenomes</taxon>
        <taxon>ecological metagenomes</taxon>
    </lineage>
</organism>
<comment type="caution">
    <text evidence="1">The sequence shown here is derived from an EMBL/GenBank/DDBJ whole genome shotgun (WGS) entry which is preliminary data.</text>
</comment>